<dbReference type="AlphaFoldDB" id="A0A2S7W9L6"/>
<dbReference type="InterPro" id="IPR007630">
    <property type="entry name" value="RNA_pol_sigma70_r4"/>
</dbReference>
<organism evidence="9 10">
    <name type="scientific">Polaribacter gangjinensis</name>
    <dbReference type="NCBI Taxonomy" id="574710"/>
    <lineage>
        <taxon>Bacteria</taxon>
        <taxon>Pseudomonadati</taxon>
        <taxon>Bacteroidota</taxon>
        <taxon>Flavobacteriia</taxon>
        <taxon>Flavobacteriales</taxon>
        <taxon>Flavobacteriaceae</taxon>
    </lineage>
</organism>
<keyword evidence="10" id="KW-1185">Reference proteome</keyword>
<evidence type="ECO:0000256" key="5">
    <source>
        <dbReference type="ARBA" id="ARBA00023163"/>
    </source>
</evidence>
<dbReference type="Proteomes" id="UP000237608">
    <property type="component" value="Unassembled WGS sequence"/>
</dbReference>
<dbReference type="EMBL" id="MSCL01000001">
    <property type="protein sequence ID" value="PQJ74335.1"/>
    <property type="molecule type" value="Genomic_DNA"/>
</dbReference>
<comment type="similarity">
    <text evidence="1 6">Belongs to the sigma-70 factor family. ECF subfamily.</text>
</comment>
<keyword evidence="5 6" id="KW-0804">Transcription</keyword>
<keyword evidence="4 6" id="KW-0238">DNA-binding</keyword>
<dbReference type="InterPro" id="IPR013325">
    <property type="entry name" value="RNA_pol_sigma_r2"/>
</dbReference>
<evidence type="ECO:0000256" key="2">
    <source>
        <dbReference type="ARBA" id="ARBA00023015"/>
    </source>
</evidence>
<comment type="caution">
    <text evidence="9">The sequence shown here is derived from an EMBL/GenBank/DDBJ whole genome shotgun (WGS) entry which is preliminary data.</text>
</comment>
<keyword evidence="2 6" id="KW-0805">Transcription regulation</keyword>
<dbReference type="InterPro" id="IPR014284">
    <property type="entry name" value="RNA_pol_sigma-70_dom"/>
</dbReference>
<evidence type="ECO:0000313" key="10">
    <source>
        <dbReference type="Proteomes" id="UP000237608"/>
    </source>
</evidence>
<proteinExistence type="inferred from homology"/>
<dbReference type="Gene3D" id="1.10.10.10">
    <property type="entry name" value="Winged helix-like DNA-binding domain superfamily/Winged helix DNA-binding domain"/>
    <property type="match status" value="1"/>
</dbReference>
<dbReference type="GO" id="GO:0003677">
    <property type="term" value="F:DNA binding"/>
    <property type="evidence" value="ECO:0007669"/>
    <property type="project" value="UniProtKB-KW"/>
</dbReference>
<dbReference type="Pfam" id="PF04545">
    <property type="entry name" value="Sigma70_r4"/>
    <property type="match status" value="1"/>
</dbReference>
<reference evidence="9 10" key="1">
    <citation type="submission" date="2016-12" db="EMBL/GenBank/DDBJ databases">
        <title>Trade-off between light-utilization and light-protection in marine flavobacteria.</title>
        <authorList>
            <person name="Kumagai Y."/>
            <person name="Yoshizawa S."/>
            <person name="Kogure K."/>
            <person name="Iwasaki W."/>
        </authorList>
    </citation>
    <scope>NUCLEOTIDE SEQUENCE [LARGE SCALE GENOMIC DNA]</scope>
    <source>
        <strain evidence="9 10">KCTC 22729</strain>
    </source>
</reference>
<feature type="domain" description="RNA polymerase sigma-70 region 2" evidence="7">
    <location>
        <begin position="21"/>
        <end position="88"/>
    </location>
</feature>
<dbReference type="InterPro" id="IPR039425">
    <property type="entry name" value="RNA_pol_sigma-70-like"/>
</dbReference>
<dbReference type="GO" id="GO:0006352">
    <property type="term" value="P:DNA-templated transcription initiation"/>
    <property type="evidence" value="ECO:0007669"/>
    <property type="project" value="InterPro"/>
</dbReference>
<name>A0A2S7W9L6_9FLAO</name>
<dbReference type="NCBIfam" id="TIGR02937">
    <property type="entry name" value="sigma70-ECF"/>
    <property type="match status" value="1"/>
</dbReference>
<gene>
    <name evidence="9" type="ORF">BTO13_03175</name>
</gene>
<accession>A0A2S7W9L6</accession>
<evidence type="ECO:0000313" key="9">
    <source>
        <dbReference type="EMBL" id="PQJ74335.1"/>
    </source>
</evidence>
<evidence type="ECO:0000256" key="3">
    <source>
        <dbReference type="ARBA" id="ARBA00023082"/>
    </source>
</evidence>
<dbReference type="InterPro" id="IPR000838">
    <property type="entry name" value="RNA_pol_sigma70_ECF_CS"/>
</dbReference>
<dbReference type="GO" id="GO:0016987">
    <property type="term" value="F:sigma factor activity"/>
    <property type="evidence" value="ECO:0007669"/>
    <property type="project" value="UniProtKB-KW"/>
</dbReference>
<dbReference type="InterPro" id="IPR007627">
    <property type="entry name" value="RNA_pol_sigma70_r2"/>
</dbReference>
<dbReference type="SUPFAM" id="SSF88659">
    <property type="entry name" value="Sigma3 and sigma4 domains of RNA polymerase sigma factors"/>
    <property type="match status" value="1"/>
</dbReference>
<dbReference type="PROSITE" id="PS01063">
    <property type="entry name" value="SIGMA70_ECF"/>
    <property type="match status" value="1"/>
</dbReference>
<dbReference type="InterPro" id="IPR013324">
    <property type="entry name" value="RNA_pol_sigma_r3/r4-like"/>
</dbReference>
<evidence type="ECO:0000259" key="7">
    <source>
        <dbReference type="Pfam" id="PF04542"/>
    </source>
</evidence>
<dbReference type="PANTHER" id="PTHR43133">
    <property type="entry name" value="RNA POLYMERASE ECF-TYPE SIGMA FACTO"/>
    <property type="match status" value="1"/>
</dbReference>
<protein>
    <recommendedName>
        <fullName evidence="6">RNA polymerase sigma factor</fullName>
    </recommendedName>
</protein>
<evidence type="ECO:0000256" key="1">
    <source>
        <dbReference type="ARBA" id="ARBA00010641"/>
    </source>
</evidence>
<dbReference type="InterPro" id="IPR036388">
    <property type="entry name" value="WH-like_DNA-bd_sf"/>
</dbReference>
<dbReference type="SUPFAM" id="SSF88946">
    <property type="entry name" value="Sigma2 domain of RNA polymerase sigma factors"/>
    <property type="match status" value="1"/>
</dbReference>
<sequence length="176" mass="20013">MNQELLILQFQQQDVQAYEKLYNAYCKSISGVINTIVKDVEVTEEITQDVFLKAWNNAASYSPSKGRFFTWLLNIARNAAIDYTRSKKYKQSQQNQTSDFFVDILETHDDLNSSTNAIGLKEMVEKLGDTCKSLIELLYFKGYTQVEASEELNMPLGTIKTKNKSCIGQLRSVLGV</sequence>
<dbReference type="OrthoDB" id="9784272at2"/>
<dbReference type="PANTHER" id="PTHR43133:SF62">
    <property type="entry name" value="RNA POLYMERASE SIGMA FACTOR SIGZ"/>
    <property type="match status" value="1"/>
</dbReference>
<evidence type="ECO:0000256" key="4">
    <source>
        <dbReference type="ARBA" id="ARBA00023125"/>
    </source>
</evidence>
<keyword evidence="3 6" id="KW-0731">Sigma factor</keyword>
<evidence type="ECO:0000256" key="6">
    <source>
        <dbReference type="RuleBase" id="RU000716"/>
    </source>
</evidence>
<dbReference type="Pfam" id="PF04542">
    <property type="entry name" value="Sigma70_r2"/>
    <property type="match status" value="1"/>
</dbReference>
<dbReference type="RefSeq" id="WP_105045481.1">
    <property type="nucleotide sequence ID" value="NZ_CP150662.1"/>
</dbReference>
<feature type="domain" description="RNA polymerase sigma-70 region 4" evidence="8">
    <location>
        <begin position="126"/>
        <end position="171"/>
    </location>
</feature>
<dbReference type="Gene3D" id="1.10.1740.10">
    <property type="match status" value="1"/>
</dbReference>
<evidence type="ECO:0000259" key="8">
    <source>
        <dbReference type="Pfam" id="PF04545"/>
    </source>
</evidence>